<dbReference type="InterPro" id="IPR025948">
    <property type="entry name" value="HTH-like_dom"/>
</dbReference>
<evidence type="ECO:0000256" key="1">
    <source>
        <dbReference type="ARBA" id="ARBA00002286"/>
    </source>
</evidence>
<dbReference type="Pfam" id="PF13276">
    <property type="entry name" value="HTH_21"/>
    <property type="match status" value="1"/>
</dbReference>
<dbReference type="Pfam" id="PF00665">
    <property type="entry name" value="rve"/>
    <property type="match status" value="1"/>
</dbReference>
<dbReference type="InterPro" id="IPR036397">
    <property type="entry name" value="RNaseH_sf"/>
</dbReference>
<evidence type="ECO:0000259" key="2">
    <source>
        <dbReference type="PROSITE" id="PS50994"/>
    </source>
</evidence>
<dbReference type="InterPro" id="IPR050900">
    <property type="entry name" value="Transposase_IS3/IS150/IS904"/>
</dbReference>
<dbReference type="PANTHER" id="PTHR46889">
    <property type="entry name" value="TRANSPOSASE INSF FOR INSERTION SEQUENCE IS3B-RELATED"/>
    <property type="match status" value="1"/>
</dbReference>
<dbReference type="InterPro" id="IPR001584">
    <property type="entry name" value="Integrase_cat-core"/>
</dbReference>
<proteinExistence type="predicted"/>
<dbReference type="PANTHER" id="PTHR46889:SF4">
    <property type="entry name" value="TRANSPOSASE INSO FOR INSERTION SEQUENCE ELEMENT IS911B-RELATED"/>
    <property type="match status" value="1"/>
</dbReference>
<dbReference type="GO" id="GO:0015074">
    <property type="term" value="P:DNA integration"/>
    <property type="evidence" value="ECO:0007669"/>
    <property type="project" value="InterPro"/>
</dbReference>
<organism evidence="3 4">
    <name type="scientific">Streptomyces spongiae</name>
    <dbReference type="NCBI Taxonomy" id="565072"/>
    <lineage>
        <taxon>Bacteria</taxon>
        <taxon>Bacillati</taxon>
        <taxon>Actinomycetota</taxon>
        <taxon>Actinomycetes</taxon>
        <taxon>Kitasatosporales</taxon>
        <taxon>Streptomycetaceae</taxon>
        <taxon>Streptomyces</taxon>
    </lineage>
</organism>
<dbReference type="GO" id="GO:0003676">
    <property type="term" value="F:nucleic acid binding"/>
    <property type="evidence" value="ECO:0007669"/>
    <property type="project" value="InterPro"/>
</dbReference>
<dbReference type="AlphaFoldDB" id="A0A5N8XAV6"/>
<sequence>MGPQAGQGFLREGDPVTVHPFIEAEKRDGHSVKRACELLQVSRAAFFARRTGRPGPRAVRDAELTEKITEVHEHSRGTYGAPRVHAVLQRQGEKCGRRSIVRLMRNAGLQGRHRRRRQLTTIPDPRAASRPDLIVRDFAPVPGGLDTRWCGDITYIPTEEGWLYLATVIDIASRRVVGWSTADHLRTELVADALRSACRRRRPARQVVLHSDRGCQGGFNWSSQHLDLGGVRRGHGGLEFEDQRCS</sequence>
<comment type="caution">
    <text evidence="3">The sequence shown here is derived from an EMBL/GenBank/DDBJ whole genome shotgun (WGS) entry which is preliminary data.</text>
</comment>
<reference evidence="3 4" key="1">
    <citation type="submission" date="2019-07" db="EMBL/GenBank/DDBJ databases">
        <title>New species of Amycolatopsis and Streptomyces.</title>
        <authorList>
            <person name="Duangmal K."/>
            <person name="Teo W.F.A."/>
            <person name="Lipun K."/>
        </authorList>
    </citation>
    <scope>NUCLEOTIDE SEQUENCE [LARGE SCALE GENOMIC DNA]</scope>
    <source>
        <strain evidence="3 4">NBRC 106415</strain>
    </source>
</reference>
<dbReference type="Proteomes" id="UP000400924">
    <property type="component" value="Unassembled WGS sequence"/>
</dbReference>
<dbReference type="NCBIfam" id="NF033516">
    <property type="entry name" value="transpos_IS3"/>
    <property type="match status" value="1"/>
</dbReference>
<comment type="function">
    <text evidence="1">Involved in the transposition of the insertion sequence.</text>
</comment>
<dbReference type="OrthoDB" id="4330255at2"/>
<dbReference type="InterPro" id="IPR048020">
    <property type="entry name" value="Transpos_IS3"/>
</dbReference>
<accession>A0A5N8XAV6</accession>
<name>A0A5N8XAV6_9ACTN</name>
<feature type="domain" description="Integrase catalytic" evidence="2">
    <location>
        <begin position="138"/>
        <end position="214"/>
    </location>
</feature>
<dbReference type="InterPro" id="IPR012337">
    <property type="entry name" value="RNaseH-like_sf"/>
</dbReference>
<evidence type="ECO:0000313" key="3">
    <source>
        <dbReference type="EMBL" id="MPY56527.1"/>
    </source>
</evidence>
<dbReference type="EMBL" id="VJZC01000017">
    <property type="protein sequence ID" value="MPY56527.1"/>
    <property type="molecule type" value="Genomic_DNA"/>
</dbReference>
<protein>
    <submittedName>
        <fullName evidence="3">IS3 family transposase</fullName>
    </submittedName>
</protein>
<keyword evidence="4" id="KW-1185">Reference proteome</keyword>
<dbReference type="PROSITE" id="PS50994">
    <property type="entry name" value="INTEGRASE"/>
    <property type="match status" value="1"/>
</dbReference>
<dbReference type="Gene3D" id="3.30.420.10">
    <property type="entry name" value="Ribonuclease H-like superfamily/Ribonuclease H"/>
    <property type="match status" value="1"/>
</dbReference>
<gene>
    <name evidence="3" type="ORF">FNH08_04870</name>
</gene>
<evidence type="ECO:0000313" key="4">
    <source>
        <dbReference type="Proteomes" id="UP000400924"/>
    </source>
</evidence>
<dbReference type="SUPFAM" id="SSF53098">
    <property type="entry name" value="Ribonuclease H-like"/>
    <property type="match status" value="1"/>
</dbReference>